<proteinExistence type="predicted"/>
<reference evidence="2 3" key="1">
    <citation type="submission" date="2024-04" db="EMBL/GenBank/DDBJ databases">
        <authorList>
            <person name="Fracassetti M."/>
        </authorList>
    </citation>
    <scope>NUCLEOTIDE SEQUENCE [LARGE SCALE GENOMIC DNA]</scope>
</reference>
<evidence type="ECO:0000313" key="3">
    <source>
        <dbReference type="Proteomes" id="UP001497516"/>
    </source>
</evidence>
<accession>A0AAV2ERB6</accession>
<feature type="signal peptide" evidence="1">
    <location>
        <begin position="1"/>
        <end position="16"/>
    </location>
</feature>
<keyword evidence="1" id="KW-0732">Signal</keyword>
<dbReference type="AlphaFoldDB" id="A0AAV2ERB6"/>
<evidence type="ECO:0000313" key="2">
    <source>
        <dbReference type="EMBL" id="CAL1388364.1"/>
    </source>
</evidence>
<gene>
    <name evidence="2" type="ORF">LTRI10_LOCUS29296</name>
</gene>
<feature type="chain" id="PRO_5043763347" evidence="1">
    <location>
        <begin position="17"/>
        <end position="102"/>
    </location>
</feature>
<evidence type="ECO:0000256" key="1">
    <source>
        <dbReference type="SAM" id="SignalP"/>
    </source>
</evidence>
<keyword evidence="3" id="KW-1185">Reference proteome</keyword>
<organism evidence="2 3">
    <name type="scientific">Linum trigynum</name>
    <dbReference type="NCBI Taxonomy" id="586398"/>
    <lineage>
        <taxon>Eukaryota</taxon>
        <taxon>Viridiplantae</taxon>
        <taxon>Streptophyta</taxon>
        <taxon>Embryophyta</taxon>
        <taxon>Tracheophyta</taxon>
        <taxon>Spermatophyta</taxon>
        <taxon>Magnoliopsida</taxon>
        <taxon>eudicotyledons</taxon>
        <taxon>Gunneridae</taxon>
        <taxon>Pentapetalae</taxon>
        <taxon>rosids</taxon>
        <taxon>fabids</taxon>
        <taxon>Malpighiales</taxon>
        <taxon>Linaceae</taxon>
        <taxon>Linum</taxon>
    </lineage>
</organism>
<sequence>MLLMVQSSAFLISCSTIFLHMGTIATMGISGPFSPFITHILHCLGIDLEEKISTANALDTLRAQHVLRRVDARVGVRKKLLTAQGGDEYYRPNGAELFETGM</sequence>
<dbReference type="EMBL" id="OZ034818">
    <property type="protein sequence ID" value="CAL1388364.1"/>
    <property type="molecule type" value="Genomic_DNA"/>
</dbReference>
<name>A0AAV2ERB6_9ROSI</name>
<dbReference type="Proteomes" id="UP001497516">
    <property type="component" value="Chromosome 5"/>
</dbReference>
<protein>
    <submittedName>
        <fullName evidence="2">Uncharacterized protein</fullName>
    </submittedName>
</protein>